<feature type="transmembrane region" description="Helical" evidence="2">
    <location>
        <begin position="198"/>
        <end position="219"/>
    </location>
</feature>
<protein>
    <submittedName>
        <fullName evidence="3">STIM activating enhance</fullName>
    </submittedName>
</protein>
<feature type="region of interest" description="Disordered" evidence="1">
    <location>
        <begin position="243"/>
        <end position="266"/>
    </location>
</feature>
<dbReference type="PANTHER" id="PTHR31735">
    <property type="entry name" value="VACUOLAR MEMBRANE PROTEIN YPL162C"/>
    <property type="match status" value="1"/>
</dbReference>
<dbReference type="GO" id="GO:0016020">
    <property type="term" value="C:membrane"/>
    <property type="evidence" value="ECO:0007669"/>
    <property type="project" value="TreeGrafter"/>
</dbReference>
<feature type="transmembrane region" description="Helical" evidence="2">
    <location>
        <begin position="38"/>
        <end position="57"/>
    </location>
</feature>
<proteinExistence type="predicted"/>
<accession>A0A8C4QPN7</accession>
<dbReference type="Proteomes" id="UP000694388">
    <property type="component" value="Unplaced"/>
</dbReference>
<evidence type="ECO:0000256" key="1">
    <source>
        <dbReference type="SAM" id="MobiDB-lite"/>
    </source>
</evidence>
<dbReference type="Pfam" id="PF12400">
    <property type="entry name" value="STIMATE"/>
    <property type="match status" value="1"/>
</dbReference>
<dbReference type="AlphaFoldDB" id="A0A8C4QPN7"/>
<evidence type="ECO:0000313" key="3">
    <source>
        <dbReference type="Ensembl" id="ENSEBUP00000017649.1"/>
    </source>
</evidence>
<keyword evidence="4" id="KW-1185">Reference proteome</keyword>
<feature type="transmembrane region" description="Helical" evidence="2">
    <location>
        <begin position="69"/>
        <end position="91"/>
    </location>
</feature>
<reference evidence="3" key="2">
    <citation type="submission" date="2025-09" db="UniProtKB">
        <authorList>
            <consortium name="Ensembl"/>
        </authorList>
    </citation>
    <scope>IDENTIFICATION</scope>
</reference>
<organism evidence="3 4">
    <name type="scientific">Eptatretus burgeri</name>
    <name type="common">Inshore hagfish</name>
    <dbReference type="NCBI Taxonomy" id="7764"/>
    <lineage>
        <taxon>Eukaryota</taxon>
        <taxon>Metazoa</taxon>
        <taxon>Chordata</taxon>
        <taxon>Craniata</taxon>
        <taxon>Vertebrata</taxon>
        <taxon>Cyclostomata</taxon>
        <taxon>Myxini</taxon>
        <taxon>Myxiniformes</taxon>
        <taxon>Myxinidae</taxon>
        <taxon>Eptatretinae</taxon>
        <taxon>Eptatretus</taxon>
    </lineage>
</organism>
<evidence type="ECO:0000256" key="2">
    <source>
        <dbReference type="SAM" id="Phobius"/>
    </source>
</evidence>
<keyword evidence="2" id="KW-0472">Membrane</keyword>
<name>A0A8C4QPN7_EPTBU</name>
<dbReference type="OMA" id="PWISKAG"/>
<evidence type="ECO:0000313" key="4">
    <source>
        <dbReference type="Proteomes" id="UP000694388"/>
    </source>
</evidence>
<sequence>MFLGLGQGGHWRAMSANVSGAPNPQGCHNGALMDTFGVLIQGLLAILAFSILMLKRFREPAAERRPWQIWFFDTSKQICGQLFIHFANVYLSDLTKDDPCSLYLVNFLLDATLGMLLIWLGIRLTSRIVEWRRWEWLQFGEYGDPPKCTPWAGQCALYLLIVACEKCTTFLVMLIPIWSKVQAIILSLIPNPQIELTLVMLIVPFIVNALMFWVTDNFLMKKSRVKVKKEGVGGSDVRYRRAATHDDSESEVLISPDDESEKCESDRDRDCHRLVANGTAGRKKKVRFEMPV</sequence>
<feature type="transmembrane region" description="Helical" evidence="2">
    <location>
        <begin position="103"/>
        <end position="122"/>
    </location>
</feature>
<dbReference type="Ensembl" id="ENSEBUT00000018225.1">
    <property type="protein sequence ID" value="ENSEBUP00000017649.1"/>
    <property type="gene ID" value="ENSEBUG00000011032.1"/>
</dbReference>
<dbReference type="InterPro" id="IPR022127">
    <property type="entry name" value="STIMATE/YPL162C"/>
</dbReference>
<dbReference type="GeneTree" id="ENSGT00940000153920"/>
<keyword evidence="2" id="KW-0812">Transmembrane</keyword>
<reference evidence="3" key="1">
    <citation type="submission" date="2025-08" db="UniProtKB">
        <authorList>
            <consortium name="Ensembl"/>
        </authorList>
    </citation>
    <scope>IDENTIFICATION</scope>
</reference>
<keyword evidence="2" id="KW-1133">Transmembrane helix</keyword>
<dbReference type="PANTHER" id="PTHR31735:SF1">
    <property type="entry name" value="VACUOLAR MEMBRANE PROTEIN YPL162C"/>
    <property type="match status" value="1"/>
</dbReference>
<feature type="transmembrane region" description="Helical" evidence="2">
    <location>
        <begin position="156"/>
        <end position="178"/>
    </location>
</feature>